<dbReference type="OrthoDB" id="4510475at2"/>
<dbReference type="GO" id="GO:0004177">
    <property type="term" value="F:aminopeptidase activity"/>
    <property type="evidence" value="ECO:0007669"/>
    <property type="project" value="UniProtKB-EC"/>
</dbReference>
<dbReference type="RefSeq" id="WP_159554476.1">
    <property type="nucleotide sequence ID" value="NZ_CP035042.1"/>
</dbReference>
<dbReference type="PANTHER" id="PTHR43722:SF1">
    <property type="entry name" value="PROLINE IMINOPEPTIDASE"/>
    <property type="match status" value="1"/>
</dbReference>
<evidence type="ECO:0000259" key="3">
    <source>
        <dbReference type="Pfam" id="PF00561"/>
    </source>
</evidence>
<feature type="signal peptide" evidence="2">
    <location>
        <begin position="1"/>
        <end position="28"/>
    </location>
</feature>
<evidence type="ECO:0000256" key="1">
    <source>
        <dbReference type="ARBA" id="ARBA00021843"/>
    </source>
</evidence>
<sequence length="516" mass="56980">MTGKDARVWWRGALPLTLLLVSPVLVQAATDDLPRLESAECPTQALRELGATCHTFHAPENWDAPSGNTISLPVAVIEPEGGAPDEEALPVFFFPGGPGYSSLGEREYMEQLLEDIGQRTLVTMDNRGFIHAEPALECPEYAAVSPYHNIIHTPAITASLDPMERLDAISGVVSDCYRKLVDEGIDVSQYNARAVSRDVDEIRQLLGYERIDGFGSSTGSGTLVSFIQYHPDSIRAAILGWAWYNHLRNRPPVDELYTAKQSFTDALALCVADDEACRELLPNWLQAIDRTRRALDGRPFITQVEETDGSDKTLYFDGAAFLDTLYLTLASDYAELPSLIADVEAGDYSRLPDFFRVDDYDPEPEAPNYALGYFLAHVCNDMGTNRPSVADSTAAVAREPAVLGFEPPWLCAWWGEDGDVPAEHNDPPVSETPALAIHGEMDPCCTPRWSEHLGRTMPNLQYVVYQALGHNPVNECRSTMVQAFLDDPYSPVDDSCRDEVAREPWVIVPPRATGDT</sequence>
<gene>
    <name evidence="4" type="ORF">EKK97_19455</name>
</gene>
<reference evidence="4 5" key="1">
    <citation type="submission" date="2019-01" db="EMBL/GenBank/DDBJ databases">
        <title>Complete genome of a denitifying bacterium Halomons sp. BC-M4-5.</title>
        <authorList>
            <person name="Wang L."/>
            <person name="Shao Z."/>
        </authorList>
    </citation>
    <scope>NUCLEOTIDE SEQUENCE [LARGE SCALE GENOMIC DNA]</scope>
    <source>
        <strain evidence="4 5">BC-M4-5</strain>
    </source>
</reference>
<dbReference type="InterPro" id="IPR005944">
    <property type="entry name" value="Pro_iminopeptidase"/>
</dbReference>
<dbReference type="Proteomes" id="UP000464013">
    <property type="component" value="Chromosome"/>
</dbReference>
<evidence type="ECO:0000313" key="5">
    <source>
        <dbReference type="Proteomes" id="UP000464013"/>
    </source>
</evidence>
<keyword evidence="5" id="KW-1185">Reference proteome</keyword>
<protein>
    <recommendedName>
        <fullName evidence="1">Proline iminopeptidase</fullName>
    </recommendedName>
</protein>
<dbReference type="SUPFAM" id="SSF53474">
    <property type="entry name" value="alpha/beta-Hydrolases"/>
    <property type="match status" value="1"/>
</dbReference>
<evidence type="ECO:0000256" key="2">
    <source>
        <dbReference type="SAM" id="SignalP"/>
    </source>
</evidence>
<keyword evidence="4" id="KW-0378">Hydrolase</keyword>
<feature type="chain" id="PRO_5026267748" description="Proline iminopeptidase" evidence="2">
    <location>
        <begin position="29"/>
        <end position="516"/>
    </location>
</feature>
<dbReference type="InterPro" id="IPR000073">
    <property type="entry name" value="AB_hydrolase_1"/>
</dbReference>
<dbReference type="Pfam" id="PF00561">
    <property type="entry name" value="Abhydrolase_1"/>
    <property type="match status" value="1"/>
</dbReference>
<feature type="domain" description="AB hydrolase-1" evidence="3">
    <location>
        <begin position="90"/>
        <end position="472"/>
    </location>
</feature>
<proteinExistence type="predicted"/>
<dbReference type="KEGG" id="htx:EKK97_19455"/>
<organism evidence="4 5">
    <name type="scientific">Billgrantia tianxiuensis</name>
    <dbReference type="NCBI Taxonomy" id="2497861"/>
    <lineage>
        <taxon>Bacteria</taxon>
        <taxon>Pseudomonadati</taxon>
        <taxon>Pseudomonadota</taxon>
        <taxon>Gammaproteobacteria</taxon>
        <taxon>Oceanospirillales</taxon>
        <taxon>Halomonadaceae</taxon>
        <taxon>Billgrantia</taxon>
    </lineage>
</organism>
<name>A0A6I6STZ4_9GAMM</name>
<dbReference type="AlphaFoldDB" id="A0A6I6STZ4"/>
<dbReference type="PANTHER" id="PTHR43722">
    <property type="entry name" value="PROLINE IMINOPEPTIDASE"/>
    <property type="match status" value="1"/>
</dbReference>
<dbReference type="Gene3D" id="3.40.50.1820">
    <property type="entry name" value="alpha/beta hydrolase"/>
    <property type="match status" value="1"/>
</dbReference>
<dbReference type="InterPro" id="IPR029058">
    <property type="entry name" value="AB_hydrolase_fold"/>
</dbReference>
<dbReference type="GO" id="GO:0005737">
    <property type="term" value="C:cytoplasm"/>
    <property type="evidence" value="ECO:0007669"/>
    <property type="project" value="InterPro"/>
</dbReference>
<evidence type="ECO:0000313" key="4">
    <source>
        <dbReference type="EMBL" id="QHC51337.1"/>
    </source>
</evidence>
<accession>A0A6I6STZ4</accession>
<dbReference type="EMBL" id="CP035042">
    <property type="protein sequence ID" value="QHC51337.1"/>
    <property type="molecule type" value="Genomic_DNA"/>
</dbReference>
<keyword evidence="2" id="KW-0732">Signal</keyword>
<dbReference type="GO" id="GO:0006508">
    <property type="term" value="P:proteolysis"/>
    <property type="evidence" value="ECO:0007669"/>
    <property type="project" value="InterPro"/>
</dbReference>